<keyword evidence="1" id="KW-0472">Membrane</keyword>
<protein>
    <submittedName>
        <fullName evidence="2">Uncharacterized protein</fullName>
    </submittedName>
</protein>
<proteinExistence type="predicted"/>
<evidence type="ECO:0000256" key="1">
    <source>
        <dbReference type="SAM" id="Phobius"/>
    </source>
</evidence>
<dbReference type="PATRIC" id="fig|230361.4.peg.170"/>
<dbReference type="GeneID" id="26735149"/>
<dbReference type="OrthoDB" id="77256at2157"/>
<feature type="transmembrane region" description="Helical" evidence="1">
    <location>
        <begin position="5"/>
        <end position="22"/>
    </location>
</feature>
<dbReference type="EMBL" id="CP011266">
    <property type="protein sequence ID" value="ALT67978.1"/>
    <property type="molecule type" value="Genomic_DNA"/>
</dbReference>
<evidence type="ECO:0000313" key="3">
    <source>
        <dbReference type="Proteomes" id="UP000067738"/>
    </source>
</evidence>
<dbReference type="RefSeq" id="WP_058738338.1">
    <property type="nucleotide sequence ID" value="NZ_CP011266.1"/>
</dbReference>
<dbReference type="Proteomes" id="UP000067738">
    <property type="component" value="Chromosome"/>
</dbReference>
<organism evidence="2 3">
    <name type="scientific">Methanobrevibacter millerae</name>
    <dbReference type="NCBI Taxonomy" id="230361"/>
    <lineage>
        <taxon>Archaea</taxon>
        <taxon>Methanobacteriati</taxon>
        <taxon>Methanobacteriota</taxon>
        <taxon>Methanomada group</taxon>
        <taxon>Methanobacteria</taxon>
        <taxon>Methanobacteriales</taxon>
        <taxon>Methanobacteriaceae</taxon>
        <taxon>Methanobrevibacter</taxon>
    </lineage>
</organism>
<keyword evidence="1" id="KW-1133">Transmembrane helix</keyword>
<name>A0A0U3DPW5_9EURY</name>
<gene>
    <name evidence="2" type="ORF">sm9_0169</name>
</gene>
<feature type="transmembrane region" description="Helical" evidence="1">
    <location>
        <begin position="28"/>
        <end position="47"/>
    </location>
</feature>
<sequence>MNIKRIGIVLIFIGIFLSVYFVNDRTYLVPALTITILGFFITLVGFLDDVKKRKEINDQLDNDVVSIIQPLVTKYSNLNKEYKSSLSEEEYAQKRLEVNKNLEKELREKIPYLDSREIKKIVIEFSREQDKMN</sequence>
<keyword evidence="1" id="KW-0812">Transmembrane</keyword>
<keyword evidence="3" id="KW-1185">Reference proteome</keyword>
<dbReference type="KEGG" id="mmil:sm9_0169"/>
<reference evidence="2 3" key="1">
    <citation type="submission" date="2015-04" db="EMBL/GenBank/DDBJ databases">
        <title>The complete genome sequence of the rumen methanogen Methanobrevibacter millerae SM9.</title>
        <authorList>
            <person name="Leahy S.C."/>
            <person name="Kelly W.J."/>
            <person name="Pacheco D.M."/>
            <person name="Li D."/>
            <person name="Altermann E."/>
            <person name="Attwood G.T."/>
        </authorList>
    </citation>
    <scope>NUCLEOTIDE SEQUENCE [LARGE SCALE GENOMIC DNA]</scope>
    <source>
        <strain evidence="2 3">SM9</strain>
    </source>
</reference>
<dbReference type="AlphaFoldDB" id="A0A0U3DPW5"/>
<accession>A0A0U3DPW5</accession>
<evidence type="ECO:0000313" key="2">
    <source>
        <dbReference type="EMBL" id="ALT67978.1"/>
    </source>
</evidence>